<name>A0A0E9QHR7_ANGAN</name>
<evidence type="ECO:0000313" key="1">
    <source>
        <dbReference type="EMBL" id="JAH16314.1"/>
    </source>
</evidence>
<proteinExistence type="predicted"/>
<dbReference type="EMBL" id="GBXM01092263">
    <property type="protein sequence ID" value="JAH16314.1"/>
    <property type="molecule type" value="Transcribed_RNA"/>
</dbReference>
<sequence>MVTGLTHCPCRRGSVLPVCTVCIVYTELEPLGFLWP</sequence>
<organism evidence="1">
    <name type="scientific">Anguilla anguilla</name>
    <name type="common">European freshwater eel</name>
    <name type="synonym">Muraena anguilla</name>
    <dbReference type="NCBI Taxonomy" id="7936"/>
    <lineage>
        <taxon>Eukaryota</taxon>
        <taxon>Metazoa</taxon>
        <taxon>Chordata</taxon>
        <taxon>Craniata</taxon>
        <taxon>Vertebrata</taxon>
        <taxon>Euteleostomi</taxon>
        <taxon>Actinopterygii</taxon>
        <taxon>Neopterygii</taxon>
        <taxon>Teleostei</taxon>
        <taxon>Anguilliformes</taxon>
        <taxon>Anguillidae</taxon>
        <taxon>Anguilla</taxon>
    </lineage>
</organism>
<accession>A0A0E9QHR7</accession>
<reference evidence="1" key="1">
    <citation type="submission" date="2014-11" db="EMBL/GenBank/DDBJ databases">
        <authorList>
            <person name="Amaro Gonzalez C."/>
        </authorList>
    </citation>
    <scope>NUCLEOTIDE SEQUENCE</scope>
</reference>
<protein>
    <submittedName>
        <fullName evidence="1">Uncharacterized protein</fullName>
    </submittedName>
</protein>
<reference evidence="1" key="2">
    <citation type="journal article" date="2015" name="Fish Shellfish Immunol.">
        <title>Early steps in the European eel (Anguilla anguilla)-Vibrio vulnificus interaction in the gills: Role of the RtxA13 toxin.</title>
        <authorList>
            <person name="Callol A."/>
            <person name="Pajuelo D."/>
            <person name="Ebbesson L."/>
            <person name="Teles M."/>
            <person name="MacKenzie S."/>
            <person name="Amaro C."/>
        </authorList>
    </citation>
    <scope>NUCLEOTIDE SEQUENCE</scope>
</reference>
<dbReference type="AlphaFoldDB" id="A0A0E9QHR7"/>